<feature type="chain" id="PRO_5020507917" evidence="1">
    <location>
        <begin position="26"/>
        <end position="177"/>
    </location>
</feature>
<dbReference type="AlphaFoldDB" id="A0A4V1Z198"/>
<evidence type="ECO:0000313" key="2">
    <source>
        <dbReference type="EMBL" id="RYU10156.1"/>
    </source>
</evidence>
<gene>
    <name evidence="2" type="ORF">ETU37_17235</name>
</gene>
<evidence type="ECO:0000313" key="3">
    <source>
        <dbReference type="Proteomes" id="UP000291189"/>
    </source>
</evidence>
<proteinExistence type="predicted"/>
<protein>
    <submittedName>
        <fullName evidence="2">Uncharacterized protein</fullName>
    </submittedName>
</protein>
<name>A0A4V1Z198_9ACTN</name>
<dbReference type="RefSeq" id="WP_129988594.1">
    <property type="nucleotide sequence ID" value="NZ_SDPU01000032.1"/>
</dbReference>
<dbReference type="EMBL" id="SDPU01000032">
    <property type="protein sequence ID" value="RYU10156.1"/>
    <property type="molecule type" value="Genomic_DNA"/>
</dbReference>
<feature type="signal peptide" evidence="1">
    <location>
        <begin position="1"/>
        <end position="25"/>
    </location>
</feature>
<reference evidence="2 3" key="1">
    <citation type="submission" date="2019-01" db="EMBL/GenBank/DDBJ databases">
        <title>Nocardioides guangzhouensis sp. nov., an actinobacterium isolated from soil.</title>
        <authorList>
            <person name="Fu Y."/>
            <person name="Cai Y."/>
            <person name="Lin Z."/>
            <person name="Chen P."/>
        </authorList>
    </citation>
    <scope>NUCLEOTIDE SEQUENCE [LARGE SCALE GENOMIC DNA]</scope>
    <source>
        <strain evidence="2 3">NBRC 105384</strain>
    </source>
</reference>
<organism evidence="2 3">
    <name type="scientific">Nocardioides iriomotensis</name>
    <dbReference type="NCBI Taxonomy" id="715784"/>
    <lineage>
        <taxon>Bacteria</taxon>
        <taxon>Bacillati</taxon>
        <taxon>Actinomycetota</taxon>
        <taxon>Actinomycetes</taxon>
        <taxon>Propionibacteriales</taxon>
        <taxon>Nocardioidaceae</taxon>
        <taxon>Nocardioides</taxon>
    </lineage>
</organism>
<dbReference type="Proteomes" id="UP000291189">
    <property type="component" value="Unassembled WGS sequence"/>
</dbReference>
<keyword evidence="3" id="KW-1185">Reference proteome</keyword>
<comment type="caution">
    <text evidence="2">The sequence shown here is derived from an EMBL/GenBank/DDBJ whole genome shotgun (WGS) entry which is preliminary data.</text>
</comment>
<sequence>MRTVSRLPAALLALALLAATGGATASTRTVDDADDTVGKLDVRTATAGHAGDLVAHTLTMHERWASKALQAGTATMIFRIGKRTRTMNIDFRHGALFAEICTEAADSSFSDCSKNVGLSRPDRKSIRITLKKRLLEKGLTSYRWTASTYLNQGESGCTELSCLDSVPDDSSGIRHRL</sequence>
<accession>A0A4V1Z198</accession>
<evidence type="ECO:0000256" key="1">
    <source>
        <dbReference type="SAM" id="SignalP"/>
    </source>
</evidence>
<keyword evidence="1" id="KW-0732">Signal</keyword>